<dbReference type="EMBL" id="JABSTR010000008">
    <property type="protein sequence ID" value="KAH9377615.1"/>
    <property type="molecule type" value="Genomic_DNA"/>
</dbReference>
<dbReference type="Proteomes" id="UP000821853">
    <property type="component" value="Unassembled WGS sequence"/>
</dbReference>
<evidence type="ECO:0000313" key="2">
    <source>
        <dbReference type="EMBL" id="KAH9377615.1"/>
    </source>
</evidence>
<protein>
    <submittedName>
        <fullName evidence="2">Uncharacterized protein</fullName>
    </submittedName>
</protein>
<feature type="coiled-coil region" evidence="1">
    <location>
        <begin position="113"/>
        <end position="142"/>
    </location>
</feature>
<evidence type="ECO:0000313" key="3">
    <source>
        <dbReference type="Proteomes" id="UP000821853"/>
    </source>
</evidence>
<keyword evidence="3" id="KW-1185">Reference proteome</keyword>
<comment type="caution">
    <text evidence="2">The sequence shown here is derived from an EMBL/GenBank/DDBJ whole genome shotgun (WGS) entry which is preliminary data.</text>
</comment>
<reference evidence="2 3" key="1">
    <citation type="journal article" date="2020" name="Cell">
        <title>Large-Scale Comparative Analyses of Tick Genomes Elucidate Their Genetic Diversity and Vector Capacities.</title>
        <authorList>
            <consortium name="Tick Genome and Microbiome Consortium (TIGMIC)"/>
            <person name="Jia N."/>
            <person name="Wang J."/>
            <person name="Shi W."/>
            <person name="Du L."/>
            <person name="Sun Y."/>
            <person name="Zhan W."/>
            <person name="Jiang J.F."/>
            <person name="Wang Q."/>
            <person name="Zhang B."/>
            <person name="Ji P."/>
            <person name="Bell-Sakyi L."/>
            <person name="Cui X.M."/>
            <person name="Yuan T.T."/>
            <person name="Jiang B.G."/>
            <person name="Yang W.F."/>
            <person name="Lam T.T."/>
            <person name="Chang Q.C."/>
            <person name="Ding S.J."/>
            <person name="Wang X.J."/>
            <person name="Zhu J.G."/>
            <person name="Ruan X.D."/>
            <person name="Zhao L."/>
            <person name="Wei J.T."/>
            <person name="Ye R.Z."/>
            <person name="Que T.C."/>
            <person name="Du C.H."/>
            <person name="Zhou Y.H."/>
            <person name="Cheng J.X."/>
            <person name="Dai P.F."/>
            <person name="Guo W.B."/>
            <person name="Han X.H."/>
            <person name="Huang E.J."/>
            <person name="Li L.F."/>
            <person name="Wei W."/>
            <person name="Gao Y.C."/>
            <person name="Liu J.Z."/>
            <person name="Shao H.Z."/>
            <person name="Wang X."/>
            <person name="Wang C.C."/>
            <person name="Yang T.C."/>
            <person name="Huo Q.B."/>
            <person name="Li W."/>
            <person name="Chen H.Y."/>
            <person name="Chen S.E."/>
            <person name="Zhou L.G."/>
            <person name="Ni X.B."/>
            <person name="Tian J.H."/>
            <person name="Sheng Y."/>
            <person name="Liu T."/>
            <person name="Pan Y.S."/>
            <person name="Xia L.Y."/>
            <person name="Li J."/>
            <person name="Zhao F."/>
            <person name="Cao W.C."/>
        </authorList>
    </citation>
    <scope>NUCLEOTIDE SEQUENCE [LARGE SCALE GENOMIC DNA]</scope>
    <source>
        <strain evidence="2">HaeL-2018</strain>
    </source>
</reference>
<organism evidence="2 3">
    <name type="scientific">Haemaphysalis longicornis</name>
    <name type="common">Bush tick</name>
    <dbReference type="NCBI Taxonomy" id="44386"/>
    <lineage>
        <taxon>Eukaryota</taxon>
        <taxon>Metazoa</taxon>
        <taxon>Ecdysozoa</taxon>
        <taxon>Arthropoda</taxon>
        <taxon>Chelicerata</taxon>
        <taxon>Arachnida</taxon>
        <taxon>Acari</taxon>
        <taxon>Parasitiformes</taxon>
        <taxon>Ixodida</taxon>
        <taxon>Ixodoidea</taxon>
        <taxon>Ixodidae</taxon>
        <taxon>Haemaphysalinae</taxon>
        <taxon>Haemaphysalis</taxon>
    </lineage>
</organism>
<dbReference type="AlphaFoldDB" id="A0A9J6GTD4"/>
<sequence length="164" mass="19235">MDQLLQQVADLCKEFGHKLRRVALRQSRGRTENSRRVGATARCTARDPATDGRVLVALDGHAEWLAAGLSPSRDEGMQRHGTTRDFLDERDKREQETQCRRLALEERRLDFEMLKHSENMREREKEREALAEERRLSAEERRSHIAYQEAQLRLIESLIEKIQK</sequence>
<proteinExistence type="predicted"/>
<name>A0A9J6GTD4_HAELO</name>
<evidence type="ECO:0000256" key="1">
    <source>
        <dbReference type="SAM" id="Coils"/>
    </source>
</evidence>
<dbReference type="VEuPathDB" id="VectorBase:HLOH_054835"/>
<accession>A0A9J6GTD4</accession>
<keyword evidence="1" id="KW-0175">Coiled coil</keyword>
<gene>
    <name evidence="2" type="ORF">HPB48_023076</name>
</gene>